<accession>A0A1D8B3H2</accession>
<proteinExistence type="predicted"/>
<dbReference type="AlphaFoldDB" id="A0A1D8B3H2"/>
<name>A0A1D8B3H2_9ACTO</name>
<organism evidence="1 2">
    <name type="scientific">Pauljensenia hongkongensis</name>
    <dbReference type="NCBI Taxonomy" id="178339"/>
    <lineage>
        <taxon>Bacteria</taxon>
        <taxon>Bacillati</taxon>
        <taxon>Actinomycetota</taxon>
        <taxon>Actinomycetes</taxon>
        <taxon>Actinomycetales</taxon>
        <taxon>Actinomycetaceae</taxon>
        <taxon>Pauljensenia</taxon>
    </lineage>
</organism>
<keyword evidence="2" id="KW-1185">Reference proteome</keyword>
<reference evidence="1 2" key="1">
    <citation type="submission" date="2016-09" db="EMBL/GenBank/DDBJ databases">
        <title>Complete genome sequence of Actinomyces hongkongensis HKU8.</title>
        <authorList>
            <person name="Gao Y.-X."/>
            <person name="Zhou Y.-Y."/>
            <person name="Xie Y."/>
            <person name="Wang M."/>
            <person name="Wang S.-J."/>
            <person name="Shen S.-G."/>
        </authorList>
    </citation>
    <scope>NUCLEOTIDE SEQUENCE [LARGE SCALE GENOMIC DNA]</scope>
    <source>
        <strain evidence="1 2">HKU8</strain>
    </source>
</reference>
<dbReference type="KEGG" id="phon:BH719_07460"/>
<gene>
    <name evidence="1" type="ORF">BH719_07460</name>
</gene>
<protein>
    <submittedName>
        <fullName evidence="1">Uncharacterized protein</fullName>
    </submittedName>
</protein>
<dbReference type="Proteomes" id="UP000095214">
    <property type="component" value="Chromosome"/>
</dbReference>
<dbReference type="EMBL" id="CP017298">
    <property type="protein sequence ID" value="AOS47701.1"/>
    <property type="molecule type" value="Genomic_DNA"/>
</dbReference>
<evidence type="ECO:0000313" key="1">
    <source>
        <dbReference type="EMBL" id="AOS47701.1"/>
    </source>
</evidence>
<sequence>MCVPGGESAWARSWGECGAVDALGHVDDRQRGDRHRDEGLHLDARAVGGALVGAEPGLSVQSASVSSIWAKPISEDAAAITRSTTSSFDTHPLIVM</sequence>
<evidence type="ECO:0000313" key="2">
    <source>
        <dbReference type="Proteomes" id="UP000095214"/>
    </source>
</evidence>